<keyword evidence="2" id="KW-0547">Nucleotide-binding</keyword>
<dbReference type="Proteomes" id="UP000216052">
    <property type="component" value="Chromosome"/>
</dbReference>
<dbReference type="PANTHER" id="PTHR45772">
    <property type="entry name" value="CONSERVED COMPONENT OF ABC TRANSPORTER FOR NATURAL AMINO ACIDS-RELATED"/>
    <property type="match status" value="1"/>
</dbReference>
<sequence length="258" mass="28562">MLLQVEKLCKNFGGLRAVHNIDFAIESGEIVAIIGPNGSGKTTFFNVISGILPVSSGKILFKGQDVTSWKAYDMAKVGLTRTFQNIRLFPELSVRDNLIIGRYSQNSSGAFDGIFHSKRLRMEEQRNNEVVNEILEFTGLASLRNVLATNLPYGAQRRLEIARALASEPSLLLLDEPAAGMNPKEVDQLLALIRALKQRGLTILLIEHQMRLVMGIAERMVVFDHGEKIADGQPAVIRCDPKVIEAYIGTEVNECARD</sequence>
<accession>A0ABZ3J8T8</accession>
<dbReference type="EMBL" id="CP155571">
    <property type="protein sequence ID" value="XFO74809.1"/>
    <property type="molecule type" value="Genomic_DNA"/>
</dbReference>
<name>A0ABZ3J8T8_SPOA4</name>
<organism evidence="5 6">
    <name type="scientific">Sporomusa acidovorans (strain ATCC 49682 / DSM 3132 / Mol)</name>
    <dbReference type="NCBI Taxonomy" id="1123286"/>
    <lineage>
        <taxon>Bacteria</taxon>
        <taxon>Bacillati</taxon>
        <taxon>Bacillota</taxon>
        <taxon>Negativicutes</taxon>
        <taxon>Selenomonadales</taxon>
        <taxon>Sporomusaceae</taxon>
        <taxon>Sporomusa</taxon>
    </lineage>
</organism>
<feature type="domain" description="ABC transporter" evidence="4">
    <location>
        <begin position="3"/>
        <end position="250"/>
    </location>
</feature>
<dbReference type="EC" id="3.6.3.-" evidence="5"/>
<evidence type="ECO:0000256" key="3">
    <source>
        <dbReference type="ARBA" id="ARBA00022840"/>
    </source>
</evidence>
<evidence type="ECO:0000313" key="5">
    <source>
        <dbReference type="EMBL" id="XFO74809.1"/>
    </source>
</evidence>
<evidence type="ECO:0000259" key="4">
    <source>
        <dbReference type="PROSITE" id="PS50893"/>
    </source>
</evidence>
<dbReference type="Pfam" id="PF12399">
    <property type="entry name" value="BCA_ABC_TP_C"/>
    <property type="match status" value="1"/>
</dbReference>
<proteinExistence type="predicted"/>
<gene>
    <name evidence="5" type="primary">lptB_2</name>
    <name evidence="5" type="ORF">SPACI_049200</name>
</gene>
<dbReference type="InterPro" id="IPR032823">
    <property type="entry name" value="BCA_ABC_TP_C"/>
</dbReference>
<dbReference type="SMART" id="SM00382">
    <property type="entry name" value="AAA"/>
    <property type="match status" value="1"/>
</dbReference>
<dbReference type="Pfam" id="PF00005">
    <property type="entry name" value="ABC_tran"/>
    <property type="match status" value="1"/>
</dbReference>
<keyword evidence="3 5" id="KW-0067">ATP-binding</keyword>
<dbReference type="InterPro" id="IPR003439">
    <property type="entry name" value="ABC_transporter-like_ATP-bd"/>
</dbReference>
<dbReference type="InterPro" id="IPR003593">
    <property type="entry name" value="AAA+_ATPase"/>
</dbReference>
<dbReference type="GO" id="GO:0016787">
    <property type="term" value="F:hydrolase activity"/>
    <property type="evidence" value="ECO:0007669"/>
    <property type="project" value="UniProtKB-KW"/>
</dbReference>
<evidence type="ECO:0000256" key="2">
    <source>
        <dbReference type="ARBA" id="ARBA00022741"/>
    </source>
</evidence>
<dbReference type="PANTHER" id="PTHR45772:SF7">
    <property type="entry name" value="AMINO ACID ABC TRANSPORTER ATP-BINDING PROTEIN"/>
    <property type="match status" value="1"/>
</dbReference>
<dbReference type="SUPFAM" id="SSF52540">
    <property type="entry name" value="P-loop containing nucleoside triphosphate hydrolases"/>
    <property type="match status" value="1"/>
</dbReference>
<dbReference type="InterPro" id="IPR027417">
    <property type="entry name" value="P-loop_NTPase"/>
</dbReference>
<keyword evidence="6" id="KW-1185">Reference proteome</keyword>
<protein>
    <submittedName>
        <fullName evidence="5">Lipopolysaccharide export system ATP-binding protein LptB</fullName>
        <ecNumber evidence="5">3.6.3.-</ecNumber>
    </submittedName>
</protein>
<keyword evidence="5" id="KW-0378">Hydrolase</keyword>
<dbReference type="PROSITE" id="PS50893">
    <property type="entry name" value="ABC_TRANSPORTER_2"/>
    <property type="match status" value="1"/>
</dbReference>
<evidence type="ECO:0000313" key="6">
    <source>
        <dbReference type="Proteomes" id="UP000216052"/>
    </source>
</evidence>
<dbReference type="RefSeq" id="WP_093794013.1">
    <property type="nucleotide sequence ID" value="NZ_CP155571.1"/>
</dbReference>
<dbReference type="CDD" id="cd03219">
    <property type="entry name" value="ABC_Mj1267_LivG_branched"/>
    <property type="match status" value="1"/>
</dbReference>
<dbReference type="GO" id="GO:0005524">
    <property type="term" value="F:ATP binding"/>
    <property type="evidence" value="ECO:0007669"/>
    <property type="project" value="UniProtKB-KW"/>
</dbReference>
<dbReference type="InterPro" id="IPR051120">
    <property type="entry name" value="ABC_AA/LPS_Transport"/>
</dbReference>
<evidence type="ECO:0000256" key="1">
    <source>
        <dbReference type="ARBA" id="ARBA00022448"/>
    </source>
</evidence>
<dbReference type="Gene3D" id="3.40.50.300">
    <property type="entry name" value="P-loop containing nucleotide triphosphate hydrolases"/>
    <property type="match status" value="1"/>
</dbReference>
<reference evidence="5" key="1">
    <citation type="submission" date="2024-05" db="EMBL/GenBank/DDBJ databases">
        <title>Isolation and characterization of Sporomusa carbonis sp. nov., a carboxydotrophic hydrogenogen in the genus of Sporomusa isolated from a charcoal burning pile.</title>
        <authorList>
            <person name="Boeer T."/>
            <person name="Rosenbaum F."/>
            <person name="Eysell L."/>
            <person name="Mueller V."/>
            <person name="Daniel R."/>
            <person name="Poehlein A."/>
        </authorList>
    </citation>
    <scope>NUCLEOTIDE SEQUENCE [LARGE SCALE GENOMIC DNA]</scope>
    <source>
        <strain evidence="5">DSM 3132</strain>
    </source>
</reference>
<keyword evidence="1" id="KW-0813">Transport</keyword>